<sequence>MEDPIPFRPDGTLHILQESDTLRTIAVEIADTDSSRARGLMERTELPEDAGMLFLFEQEAPQSFWMANTPLALDIIFADADRRIVSMRKYTTPYSQEQVTSGVPAQYVLEVPAGYADRIGIIEGQRLAWTRNRE</sequence>
<dbReference type="PANTHER" id="PTHR37953:SF1">
    <property type="entry name" value="UPF0127 PROTEIN MJ1496"/>
    <property type="match status" value="1"/>
</dbReference>
<dbReference type="Gene3D" id="2.60.120.1140">
    <property type="entry name" value="Protein of unknown function DUF192"/>
    <property type="match status" value="1"/>
</dbReference>
<name>A0A2H3NLV3_9BACT</name>
<evidence type="ECO:0008006" key="3">
    <source>
        <dbReference type="Google" id="ProtNLM"/>
    </source>
</evidence>
<evidence type="ECO:0000313" key="2">
    <source>
        <dbReference type="Proteomes" id="UP000221024"/>
    </source>
</evidence>
<dbReference type="InterPro" id="IPR038695">
    <property type="entry name" value="Saro_0823-like_sf"/>
</dbReference>
<keyword evidence="2" id="KW-1185">Reference proteome</keyword>
<proteinExistence type="predicted"/>
<comment type="caution">
    <text evidence="1">The sequence shown here is derived from an EMBL/GenBank/DDBJ whole genome shotgun (WGS) entry which is preliminary data.</text>
</comment>
<accession>A0A2H3NLV3</accession>
<dbReference type="InterPro" id="IPR003795">
    <property type="entry name" value="DUF192"/>
</dbReference>
<protein>
    <recommendedName>
        <fullName evidence="3">DUF192 domain-containing protein</fullName>
    </recommendedName>
</protein>
<dbReference type="Proteomes" id="UP000221024">
    <property type="component" value="Unassembled WGS sequence"/>
</dbReference>
<gene>
    <name evidence="1" type="ORF">CRI93_07315</name>
</gene>
<dbReference type="AlphaFoldDB" id="A0A2H3NLV3"/>
<reference evidence="1 2" key="1">
    <citation type="submission" date="2017-10" db="EMBL/GenBank/DDBJ databases">
        <title>Draft genome of Longimonas halophila.</title>
        <authorList>
            <person name="Goh K.M."/>
            <person name="Shamsir M.S."/>
            <person name="Lim S.W."/>
        </authorList>
    </citation>
    <scope>NUCLEOTIDE SEQUENCE [LARGE SCALE GENOMIC DNA]</scope>
    <source>
        <strain evidence="1 2">KCTC 42399</strain>
    </source>
</reference>
<dbReference type="EMBL" id="PDEP01000006">
    <property type="protein sequence ID" value="PEN07116.1"/>
    <property type="molecule type" value="Genomic_DNA"/>
</dbReference>
<dbReference type="PANTHER" id="PTHR37953">
    <property type="entry name" value="UPF0127 PROTEIN MJ1496"/>
    <property type="match status" value="1"/>
</dbReference>
<dbReference type="Pfam" id="PF02643">
    <property type="entry name" value="DUF192"/>
    <property type="match status" value="1"/>
</dbReference>
<organism evidence="1 2">
    <name type="scientific">Longimonas halophila</name>
    <dbReference type="NCBI Taxonomy" id="1469170"/>
    <lineage>
        <taxon>Bacteria</taxon>
        <taxon>Pseudomonadati</taxon>
        <taxon>Rhodothermota</taxon>
        <taxon>Rhodothermia</taxon>
        <taxon>Rhodothermales</taxon>
        <taxon>Salisaetaceae</taxon>
        <taxon>Longimonas</taxon>
    </lineage>
</organism>
<evidence type="ECO:0000313" key="1">
    <source>
        <dbReference type="EMBL" id="PEN07116.1"/>
    </source>
</evidence>